<dbReference type="PANTHER" id="PTHR46033:SF80">
    <property type="entry name" value="PROTEIN MAIN-LIKE 2-LIKE"/>
    <property type="match status" value="1"/>
</dbReference>
<dbReference type="Pfam" id="PF10536">
    <property type="entry name" value="PMD"/>
    <property type="match status" value="1"/>
</dbReference>
<organism evidence="3 4">
    <name type="scientific">Ficus carica</name>
    <name type="common">Common fig</name>
    <dbReference type="NCBI Taxonomy" id="3494"/>
    <lineage>
        <taxon>Eukaryota</taxon>
        <taxon>Viridiplantae</taxon>
        <taxon>Streptophyta</taxon>
        <taxon>Embryophyta</taxon>
        <taxon>Tracheophyta</taxon>
        <taxon>Spermatophyta</taxon>
        <taxon>Magnoliopsida</taxon>
        <taxon>eudicotyledons</taxon>
        <taxon>Gunneridae</taxon>
        <taxon>Pentapetalae</taxon>
        <taxon>rosids</taxon>
        <taxon>fabids</taxon>
        <taxon>Rosales</taxon>
        <taxon>Moraceae</taxon>
        <taxon>Ficeae</taxon>
        <taxon>Ficus</taxon>
    </lineage>
</organism>
<dbReference type="EMBL" id="BTGU01000089">
    <property type="protein sequence ID" value="GMN59597.1"/>
    <property type="molecule type" value="Genomic_DNA"/>
</dbReference>
<evidence type="ECO:0000313" key="4">
    <source>
        <dbReference type="Proteomes" id="UP001187192"/>
    </source>
</evidence>
<dbReference type="InterPro" id="IPR044824">
    <property type="entry name" value="MAIN-like"/>
</dbReference>
<dbReference type="PANTHER" id="PTHR46033">
    <property type="entry name" value="PROTEIN MAIN-LIKE 2"/>
    <property type="match status" value="1"/>
</dbReference>
<keyword evidence="4" id="KW-1185">Reference proteome</keyword>
<dbReference type="AlphaFoldDB" id="A0AA88DQ66"/>
<gene>
    <name evidence="3" type="ORF">TIFTF001_028695</name>
</gene>
<feature type="domain" description="Aminotransferase-like plant mobile" evidence="2">
    <location>
        <begin position="189"/>
        <end position="312"/>
    </location>
</feature>
<dbReference type="InterPro" id="IPR019557">
    <property type="entry name" value="AminoTfrase-like_pln_mobile"/>
</dbReference>
<feature type="compositionally biased region" description="Polar residues" evidence="1">
    <location>
        <begin position="384"/>
        <end position="407"/>
    </location>
</feature>
<protein>
    <recommendedName>
        <fullName evidence="2">Aminotransferase-like plant mobile domain-containing protein</fullName>
    </recommendedName>
</protein>
<reference evidence="3" key="1">
    <citation type="submission" date="2023-07" db="EMBL/GenBank/DDBJ databases">
        <title>draft genome sequence of fig (Ficus carica).</title>
        <authorList>
            <person name="Takahashi T."/>
            <person name="Nishimura K."/>
        </authorList>
    </citation>
    <scope>NUCLEOTIDE SEQUENCE</scope>
</reference>
<proteinExistence type="predicted"/>
<evidence type="ECO:0000256" key="1">
    <source>
        <dbReference type="SAM" id="MobiDB-lite"/>
    </source>
</evidence>
<dbReference type="GO" id="GO:0010073">
    <property type="term" value="P:meristem maintenance"/>
    <property type="evidence" value="ECO:0007669"/>
    <property type="project" value="InterPro"/>
</dbReference>
<evidence type="ECO:0000313" key="3">
    <source>
        <dbReference type="EMBL" id="GMN59597.1"/>
    </source>
</evidence>
<accession>A0AA88DQ66</accession>
<dbReference type="Proteomes" id="UP001187192">
    <property type="component" value="Unassembled WGS sequence"/>
</dbReference>
<comment type="caution">
    <text evidence="3">The sequence shown here is derived from an EMBL/GenBank/DDBJ whole genome shotgun (WGS) entry which is preliminary data.</text>
</comment>
<feature type="region of interest" description="Disordered" evidence="1">
    <location>
        <begin position="375"/>
        <end position="415"/>
    </location>
</feature>
<sequence length="561" mass="63612">MLWLVNGKFWGRASVRFCDCGVTRGGWRRENSSTYRLDEVKESCISNGCLERLVLSFMANASVQEGNSQELRVVNISYPCNKKFYEIKQGSELLPRPYTPSSPTQADLINSDSASRKYWVAYELSDRAVRDMQVAAGILPILISSTCFEIYKDIVGLRFVAQRWSTRTHTFISAPREFTPTLADDWNYRVEAMLTLLVSRFIFSGLPCDTIRKNLFPMAISLGQGKKLPLAPLFLGQLYKHLDLLAEDELLGLSRFRVETYLSTSFLQVFLWQHFKGYAPIPATLNVVQENLSDFDLSRVSLPLCCRWYYKKPSGRSLSACSDDPEGFCSLPYADTDRLYSSNILRKKESTLPIVIPERRCRRIANRASAISFESGATDEVSHSNKATTQDGKATDSPSQDVANTDGATPVGLVRREKTPYPLETVALSHGTPPRAFETPCTLFGSAQIAQGPLLDNSTDHNREGESHGPLVENTVDHSGEINFFKGVWAFLLRRCHFWRWRFLRWLTSYHWITCLGGFRSCIMSGLGLVLLVLHRDSLADITEDMLLSWRDLFFVIRRLH</sequence>
<evidence type="ECO:0000259" key="2">
    <source>
        <dbReference type="Pfam" id="PF10536"/>
    </source>
</evidence>
<name>A0AA88DQ66_FICCA</name>